<feature type="transmembrane region" description="Helical" evidence="7">
    <location>
        <begin position="291"/>
        <end position="307"/>
    </location>
</feature>
<evidence type="ECO:0000256" key="7">
    <source>
        <dbReference type="SAM" id="Phobius"/>
    </source>
</evidence>
<gene>
    <name evidence="9" type="ORF">BMR96_01340</name>
</gene>
<feature type="transmembrane region" description="Helical" evidence="7">
    <location>
        <begin position="378"/>
        <end position="399"/>
    </location>
</feature>
<proteinExistence type="predicted"/>
<dbReference type="InterPro" id="IPR036259">
    <property type="entry name" value="MFS_trans_sf"/>
</dbReference>
<protein>
    <submittedName>
        <fullName evidence="9">MFS transporter</fullName>
    </submittedName>
</protein>
<keyword evidence="6 7" id="KW-0472">Membrane</keyword>
<reference evidence="9 10" key="1">
    <citation type="journal article" date="2017" name="Front. Microbiol.">
        <title>Genomic Characterization of Dairy Associated Leuconostoc Species and Diversity of Leuconostocs in Undefined Mixed Mesophilic Starter Cultures.</title>
        <authorList>
            <person name="Frantzen C.A."/>
            <person name="Kot W."/>
            <person name="Pedersen T.B."/>
            <person name="Ardo Y.M."/>
            <person name="Broadbent J.R."/>
            <person name="Neve H."/>
            <person name="Hansen L.H."/>
            <person name="Dal Bello F."/>
            <person name="Ostlie H.M."/>
            <person name="Kleppen H.P."/>
            <person name="Vogensen F.K."/>
            <person name="Holo H."/>
        </authorList>
    </citation>
    <scope>NUCLEOTIDE SEQUENCE [LARGE SCALE GENOMIC DNA]</scope>
    <source>
        <strain evidence="9 10">LMGCF08</strain>
    </source>
</reference>
<organism evidence="9 10">
    <name type="scientific">Leuconostoc pseudomesenteroides</name>
    <dbReference type="NCBI Taxonomy" id="33968"/>
    <lineage>
        <taxon>Bacteria</taxon>
        <taxon>Bacillati</taxon>
        <taxon>Bacillota</taxon>
        <taxon>Bacilli</taxon>
        <taxon>Lactobacillales</taxon>
        <taxon>Lactobacillaceae</taxon>
        <taxon>Leuconostoc</taxon>
    </lineage>
</organism>
<dbReference type="CDD" id="cd17329">
    <property type="entry name" value="MFS_MdtH_MDR_like"/>
    <property type="match status" value="1"/>
</dbReference>
<feature type="transmembrane region" description="Helical" evidence="7">
    <location>
        <begin position="97"/>
        <end position="116"/>
    </location>
</feature>
<dbReference type="InterPro" id="IPR020846">
    <property type="entry name" value="MFS_dom"/>
</dbReference>
<dbReference type="PROSITE" id="PS50850">
    <property type="entry name" value="MFS"/>
    <property type="match status" value="1"/>
</dbReference>
<evidence type="ECO:0000259" key="8">
    <source>
        <dbReference type="PROSITE" id="PS50850"/>
    </source>
</evidence>
<dbReference type="GO" id="GO:0022857">
    <property type="term" value="F:transmembrane transporter activity"/>
    <property type="evidence" value="ECO:0007669"/>
    <property type="project" value="InterPro"/>
</dbReference>
<sequence length="409" mass="45341">MWQTLHPNIKARIKIQFLSRFGSSLIFPFMAIYLSHAYNAQTAGILMMINIVIAFLAGVYGGHLTDMYGRRPLLITGETIKLIGSAGIFLANIPVYHLPWLTFIMMSIGNVASGLLNPASEAMLIDVSTKTTRAFMYAINYWASNLSLMIGSMIGGWLFESHFIILASTLMIINTLSLLLTIFSITETYQSNQLSSPKIGMLAVFKHYQPVFKDLPFLIFTLGGILLLAVEFQRTNYIAIHLAEKFVHTTIFAVPLNGVKMISVLTTINTLIIIFFTALFSNWIARYNTRYIFTIGTLLFTIGYALQATTITFLPLLISSLILSFGELMYVPTRQVQLANLMPKSQRGAYIAFNGSIFQLGKILASLVLVGSPLLTNSLIGILILFLGGGAIILTLLSLKMFDTHHVQP</sequence>
<feature type="transmembrane region" description="Helical" evidence="7">
    <location>
        <begin position="164"/>
        <end position="185"/>
    </location>
</feature>
<feature type="transmembrane region" description="Helical" evidence="7">
    <location>
        <begin position="262"/>
        <end position="284"/>
    </location>
</feature>
<dbReference type="InterPro" id="IPR011701">
    <property type="entry name" value="MFS"/>
</dbReference>
<evidence type="ECO:0000313" key="10">
    <source>
        <dbReference type="Proteomes" id="UP000192288"/>
    </source>
</evidence>
<evidence type="ECO:0000256" key="1">
    <source>
        <dbReference type="ARBA" id="ARBA00004651"/>
    </source>
</evidence>
<dbReference type="Gene3D" id="1.20.1250.20">
    <property type="entry name" value="MFS general substrate transporter like domains"/>
    <property type="match status" value="2"/>
</dbReference>
<dbReference type="STRING" id="33968.BMS77_00665"/>
<evidence type="ECO:0000256" key="5">
    <source>
        <dbReference type="ARBA" id="ARBA00022989"/>
    </source>
</evidence>
<keyword evidence="5 7" id="KW-1133">Transmembrane helix</keyword>
<feature type="transmembrane region" description="Helical" evidence="7">
    <location>
        <begin position="215"/>
        <end position="232"/>
    </location>
</feature>
<dbReference type="Proteomes" id="UP000192288">
    <property type="component" value="Unassembled WGS sequence"/>
</dbReference>
<dbReference type="PANTHER" id="PTHR23517">
    <property type="entry name" value="RESISTANCE PROTEIN MDTM, PUTATIVE-RELATED-RELATED"/>
    <property type="match status" value="1"/>
</dbReference>
<evidence type="ECO:0000256" key="2">
    <source>
        <dbReference type="ARBA" id="ARBA00022448"/>
    </source>
</evidence>
<keyword evidence="4 7" id="KW-0812">Transmembrane</keyword>
<dbReference type="InterPro" id="IPR050171">
    <property type="entry name" value="MFS_Transporters"/>
</dbReference>
<dbReference type="RefSeq" id="WP_080518886.1">
    <property type="nucleotide sequence ID" value="NZ_MPLS01000003.1"/>
</dbReference>
<feature type="transmembrane region" description="Helical" evidence="7">
    <location>
        <begin position="137"/>
        <end position="158"/>
    </location>
</feature>
<dbReference type="GO" id="GO:0005886">
    <property type="term" value="C:plasma membrane"/>
    <property type="evidence" value="ECO:0007669"/>
    <property type="project" value="UniProtKB-SubCell"/>
</dbReference>
<feature type="transmembrane region" description="Helical" evidence="7">
    <location>
        <begin position="21"/>
        <end position="38"/>
    </location>
</feature>
<comment type="subcellular location">
    <subcellularLocation>
        <location evidence="1">Cell membrane</location>
        <topology evidence="1">Multi-pass membrane protein</topology>
    </subcellularLocation>
</comment>
<accession>A0A1X0VFI1</accession>
<dbReference type="Pfam" id="PF07690">
    <property type="entry name" value="MFS_1"/>
    <property type="match status" value="2"/>
</dbReference>
<keyword evidence="3" id="KW-1003">Cell membrane</keyword>
<dbReference type="eggNOG" id="COG2814">
    <property type="taxonomic scope" value="Bacteria"/>
</dbReference>
<keyword evidence="2" id="KW-0813">Transport</keyword>
<dbReference type="SUPFAM" id="SSF103473">
    <property type="entry name" value="MFS general substrate transporter"/>
    <property type="match status" value="1"/>
</dbReference>
<evidence type="ECO:0000256" key="4">
    <source>
        <dbReference type="ARBA" id="ARBA00022692"/>
    </source>
</evidence>
<comment type="caution">
    <text evidence="9">The sequence shown here is derived from an EMBL/GenBank/DDBJ whole genome shotgun (WGS) entry which is preliminary data.</text>
</comment>
<feature type="transmembrane region" description="Helical" evidence="7">
    <location>
        <begin position="73"/>
        <end position="91"/>
    </location>
</feature>
<feature type="transmembrane region" description="Helical" evidence="7">
    <location>
        <begin position="351"/>
        <end position="372"/>
    </location>
</feature>
<name>A0A1X0VFI1_LEUPS</name>
<feature type="transmembrane region" description="Helical" evidence="7">
    <location>
        <begin position="44"/>
        <end position="61"/>
    </location>
</feature>
<evidence type="ECO:0000256" key="3">
    <source>
        <dbReference type="ARBA" id="ARBA00022475"/>
    </source>
</evidence>
<evidence type="ECO:0000256" key="6">
    <source>
        <dbReference type="ARBA" id="ARBA00023136"/>
    </source>
</evidence>
<dbReference type="EMBL" id="MPLS01000003">
    <property type="protein sequence ID" value="ORI98468.1"/>
    <property type="molecule type" value="Genomic_DNA"/>
</dbReference>
<dbReference type="PANTHER" id="PTHR23517:SF3">
    <property type="entry name" value="INTEGRAL MEMBRANE TRANSPORT PROTEIN"/>
    <property type="match status" value="1"/>
</dbReference>
<dbReference type="AlphaFoldDB" id="A0A1X0VFI1"/>
<evidence type="ECO:0000313" key="9">
    <source>
        <dbReference type="EMBL" id="ORI98468.1"/>
    </source>
</evidence>
<feature type="domain" description="Major facilitator superfamily (MFS) profile" evidence="8">
    <location>
        <begin position="1"/>
        <end position="406"/>
    </location>
</feature>